<accession>A0A848KW44</accession>
<proteinExistence type="predicted"/>
<dbReference type="Pfam" id="PF14017">
    <property type="entry name" value="DUF4233"/>
    <property type="match status" value="1"/>
</dbReference>
<sequence length="135" mass="14598">MATTEQPKFTAPANDPWKGLRGVMAGTLILEVIVLLLAIPIVANIGPGLSAGSVVFFVVLAVAMILGAGMQGRPWALKFDLALQIVTIAGAFFHWSIAAVGIIFGCVWVYIAYIKRDVEKRIERGELYGQEPIEE</sequence>
<organism evidence="2 3">
    <name type="scientific">Gordonia asplenii</name>
    <dbReference type="NCBI Taxonomy" id="2725283"/>
    <lineage>
        <taxon>Bacteria</taxon>
        <taxon>Bacillati</taxon>
        <taxon>Actinomycetota</taxon>
        <taxon>Actinomycetes</taxon>
        <taxon>Mycobacteriales</taxon>
        <taxon>Gordoniaceae</taxon>
        <taxon>Gordonia</taxon>
    </lineage>
</organism>
<keyword evidence="1" id="KW-0472">Membrane</keyword>
<comment type="caution">
    <text evidence="2">The sequence shown here is derived from an EMBL/GenBank/DDBJ whole genome shotgun (WGS) entry which is preliminary data.</text>
</comment>
<reference evidence="2 3" key="1">
    <citation type="submission" date="2020-04" db="EMBL/GenBank/DDBJ databases">
        <title>Gordonia sp. nov. TBRC 11910.</title>
        <authorList>
            <person name="Suriyachadkun C."/>
        </authorList>
    </citation>
    <scope>NUCLEOTIDE SEQUENCE [LARGE SCALE GENOMIC DNA]</scope>
    <source>
        <strain evidence="2 3">TBRC 11910</strain>
    </source>
</reference>
<dbReference type="EMBL" id="JABBNB010000001">
    <property type="protein sequence ID" value="NMN99687.1"/>
    <property type="molecule type" value="Genomic_DNA"/>
</dbReference>
<name>A0A848KW44_9ACTN</name>
<feature type="transmembrane region" description="Helical" evidence="1">
    <location>
        <begin position="20"/>
        <end position="42"/>
    </location>
</feature>
<evidence type="ECO:0000313" key="3">
    <source>
        <dbReference type="Proteomes" id="UP000550729"/>
    </source>
</evidence>
<keyword evidence="1" id="KW-0812">Transmembrane</keyword>
<gene>
    <name evidence="2" type="ORF">HH308_00455</name>
</gene>
<dbReference type="InterPro" id="IPR025327">
    <property type="entry name" value="DUF4233"/>
</dbReference>
<evidence type="ECO:0000313" key="2">
    <source>
        <dbReference type="EMBL" id="NMN99687.1"/>
    </source>
</evidence>
<dbReference type="AlphaFoldDB" id="A0A848KW44"/>
<feature type="transmembrane region" description="Helical" evidence="1">
    <location>
        <begin position="49"/>
        <end position="69"/>
    </location>
</feature>
<evidence type="ECO:0000256" key="1">
    <source>
        <dbReference type="SAM" id="Phobius"/>
    </source>
</evidence>
<keyword evidence="3" id="KW-1185">Reference proteome</keyword>
<dbReference type="Proteomes" id="UP000550729">
    <property type="component" value="Unassembled WGS sequence"/>
</dbReference>
<protein>
    <submittedName>
        <fullName evidence="2">DUF4233 domain-containing protein</fullName>
    </submittedName>
</protein>
<keyword evidence="1" id="KW-1133">Transmembrane helix</keyword>
<feature type="transmembrane region" description="Helical" evidence="1">
    <location>
        <begin position="81"/>
        <end position="114"/>
    </location>
</feature>